<feature type="binding site" evidence="3">
    <location>
        <position position="76"/>
    </location>
    <ligand>
        <name>Mg(2+)</name>
        <dbReference type="ChEBI" id="CHEBI:18420"/>
        <label>1</label>
        <note>catalytic</note>
    </ligand>
</feature>
<keyword evidence="1 3" id="KW-0479">Metal-binding</keyword>
<sequence length="278" mass="30002">MAARVIDEDAMPYERELKEAFAAAELAGRYVKAEYESFVPIPNAPATFSTHVDRESQEIILKYLRAAFPEDGLVAEERTPTLDQGPKGTDRVWIVDPIDGSRGFAMKNGEFSVMIGFAVGGQAVLGVVLEPVLDRVTYATAGGGCWVVSGAGEPTRCRVTERPTMDGLVVVVSHLKPGKPSRIVTGLNPARVVETFSAGIKLAMVARGDVDVYVNNYPNFHDWDVCAGHVLVEEAGGRVTETSGAPIVYGHGEKAQRLGMIATNGRVHDEVSKRMMAK</sequence>
<organism evidence="4 5">
    <name type="scientific">Fimbriiglobus ruber</name>
    <dbReference type="NCBI Taxonomy" id="1908690"/>
    <lineage>
        <taxon>Bacteria</taxon>
        <taxon>Pseudomonadati</taxon>
        <taxon>Planctomycetota</taxon>
        <taxon>Planctomycetia</taxon>
        <taxon>Gemmatales</taxon>
        <taxon>Gemmataceae</taxon>
        <taxon>Fimbriiglobus</taxon>
    </lineage>
</organism>
<evidence type="ECO:0000313" key="5">
    <source>
        <dbReference type="Proteomes" id="UP000214646"/>
    </source>
</evidence>
<dbReference type="EMBL" id="NIDE01000001">
    <property type="protein sequence ID" value="OWK47464.1"/>
    <property type="molecule type" value="Genomic_DNA"/>
</dbReference>
<evidence type="ECO:0000256" key="3">
    <source>
        <dbReference type="PIRSR" id="PIRSR600760-2"/>
    </source>
</evidence>
<protein>
    <submittedName>
        <fullName evidence="4">3'(2'),5'-bisphosphate nucleotidase</fullName>
    </submittedName>
</protein>
<dbReference type="GO" id="GO:0006020">
    <property type="term" value="P:inositol metabolic process"/>
    <property type="evidence" value="ECO:0007669"/>
    <property type="project" value="TreeGrafter"/>
</dbReference>
<evidence type="ECO:0000256" key="2">
    <source>
        <dbReference type="ARBA" id="ARBA00022842"/>
    </source>
</evidence>
<dbReference type="Pfam" id="PF00459">
    <property type="entry name" value="Inositol_P"/>
    <property type="match status" value="1"/>
</dbReference>
<dbReference type="SUPFAM" id="SSF56655">
    <property type="entry name" value="Carbohydrate phosphatase"/>
    <property type="match status" value="1"/>
</dbReference>
<dbReference type="InterPro" id="IPR020550">
    <property type="entry name" value="Inositol_monophosphatase_CS"/>
</dbReference>
<dbReference type="AlphaFoldDB" id="A0A225E6S9"/>
<keyword evidence="2 3" id="KW-0460">Magnesium</keyword>
<comment type="cofactor">
    <cofactor evidence="3">
        <name>Mg(2+)</name>
        <dbReference type="ChEBI" id="CHEBI:18420"/>
    </cofactor>
</comment>
<accession>A0A225E6S9</accession>
<proteinExistence type="predicted"/>
<dbReference type="GO" id="GO:0007165">
    <property type="term" value="P:signal transduction"/>
    <property type="evidence" value="ECO:0007669"/>
    <property type="project" value="TreeGrafter"/>
</dbReference>
<dbReference type="GO" id="GO:0046854">
    <property type="term" value="P:phosphatidylinositol phosphate biosynthetic process"/>
    <property type="evidence" value="ECO:0007669"/>
    <property type="project" value="InterPro"/>
</dbReference>
<dbReference type="Gene3D" id="3.30.540.10">
    <property type="entry name" value="Fructose-1,6-Bisphosphatase, subunit A, domain 1"/>
    <property type="match status" value="1"/>
</dbReference>
<feature type="binding site" evidence="3">
    <location>
        <position position="224"/>
    </location>
    <ligand>
        <name>Mg(2+)</name>
        <dbReference type="ChEBI" id="CHEBI:18420"/>
        <label>1</label>
        <note>catalytic</note>
    </ligand>
</feature>
<dbReference type="PRINTS" id="PR00377">
    <property type="entry name" value="IMPHPHTASES"/>
</dbReference>
<keyword evidence="5" id="KW-1185">Reference proteome</keyword>
<dbReference type="PANTHER" id="PTHR20854:SF4">
    <property type="entry name" value="INOSITOL-1-MONOPHOSPHATASE-RELATED"/>
    <property type="match status" value="1"/>
</dbReference>
<gene>
    <name evidence="4" type="ORF">FRUB_01163</name>
</gene>
<feature type="binding site" evidence="3">
    <location>
        <position position="96"/>
    </location>
    <ligand>
        <name>Mg(2+)</name>
        <dbReference type="ChEBI" id="CHEBI:18420"/>
        <label>1</label>
        <note>catalytic</note>
    </ligand>
</feature>
<evidence type="ECO:0000313" key="4">
    <source>
        <dbReference type="EMBL" id="OWK47464.1"/>
    </source>
</evidence>
<comment type="caution">
    <text evidence="4">The sequence shown here is derived from an EMBL/GenBank/DDBJ whole genome shotgun (WGS) entry which is preliminary data.</text>
</comment>
<feature type="binding site" evidence="3">
    <location>
        <position position="98"/>
    </location>
    <ligand>
        <name>Mg(2+)</name>
        <dbReference type="ChEBI" id="CHEBI:18420"/>
        <label>1</label>
        <note>catalytic</note>
    </ligand>
</feature>
<dbReference type="PANTHER" id="PTHR20854">
    <property type="entry name" value="INOSITOL MONOPHOSPHATASE"/>
    <property type="match status" value="1"/>
</dbReference>
<feature type="binding site" evidence="3">
    <location>
        <position position="99"/>
    </location>
    <ligand>
        <name>Mg(2+)</name>
        <dbReference type="ChEBI" id="CHEBI:18420"/>
        <label>1</label>
        <note>catalytic</note>
    </ligand>
</feature>
<name>A0A225E6S9_9BACT</name>
<evidence type="ECO:0000256" key="1">
    <source>
        <dbReference type="ARBA" id="ARBA00022723"/>
    </source>
</evidence>
<dbReference type="PROSITE" id="PS00630">
    <property type="entry name" value="IMP_2"/>
    <property type="match status" value="1"/>
</dbReference>
<dbReference type="Gene3D" id="3.40.190.80">
    <property type="match status" value="1"/>
</dbReference>
<dbReference type="GO" id="GO:0046872">
    <property type="term" value="F:metal ion binding"/>
    <property type="evidence" value="ECO:0007669"/>
    <property type="project" value="UniProtKB-KW"/>
</dbReference>
<dbReference type="InterPro" id="IPR000760">
    <property type="entry name" value="Inositol_monophosphatase-like"/>
</dbReference>
<reference evidence="5" key="1">
    <citation type="submission" date="2017-06" db="EMBL/GenBank/DDBJ databases">
        <title>Genome analysis of Fimbriiglobus ruber SP5, the first member of the order Planctomycetales with confirmed chitinolytic capability.</title>
        <authorList>
            <person name="Ravin N.V."/>
            <person name="Rakitin A.L."/>
            <person name="Ivanova A.A."/>
            <person name="Beletsky A.V."/>
            <person name="Kulichevskaya I.S."/>
            <person name="Mardanov A.V."/>
            <person name="Dedysh S.N."/>
        </authorList>
    </citation>
    <scope>NUCLEOTIDE SEQUENCE [LARGE SCALE GENOMIC DNA]</scope>
    <source>
        <strain evidence="5">SP5</strain>
    </source>
</reference>
<dbReference type="Proteomes" id="UP000214646">
    <property type="component" value="Unassembled WGS sequence"/>
</dbReference>
<dbReference type="GO" id="GO:0008934">
    <property type="term" value="F:inositol monophosphate 1-phosphatase activity"/>
    <property type="evidence" value="ECO:0007669"/>
    <property type="project" value="TreeGrafter"/>
</dbReference>